<protein>
    <submittedName>
        <fullName evidence="1">Uncharacterized protein</fullName>
    </submittedName>
</protein>
<evidence type="ECO:0000313" key="1">
    <source>
        <dbReference type="EMBL" id="TBX87846.1"/>
    </source>
</evidence>
<sequence>MFFEARGKPHESRRISEAEAEITATEEEDFEELYGAWEPTLYAAAMADDRYFALLIGGPRWDDPYTIILTRDAEAQTFSRLDVRRELRDVRVVPRAGDAGEPSYVTLSLNGDIYVISPKGAEHSVIPGTQAESDEAPEILFTSILPVGDQWLVAGGEGFLKLGKDKSWQDVSPSPPTEYPYKVPDWTILGTNQNGDIFIVGTQAANARHFNLYPGHPLYRKDMPDEERFELKKKLYAEMDSYPRLKTLFTGRPGAWKQQVLPDRIARSLPAYSYVADVESDGGEADYVIGSDGLVMKGNPQAGFTDISSIADREKNFKDGVCWRNELILATGTELFRFDGHLAKPFAPKVKMRSAPFVLQPSAIFVQNDKLYVFDYGLRYYTFDDQGWNQYDIPKELSQRPFKGGGGKGPP</sequence>
<organism evidence="1 2">
    <name type="scientific">Rhizobium leguminosarum bv. viciae</name>
    <dbReference type="NCBI Taxonomy" id="387"/>
    <lineage>
        <taxon>Bacteria</taxon>
        <taxon>Pseudomonadati</taxon>
        <taxon>Pseudomonadota</taxon>
        <taxon>Alphaproteobacteria</taxon>
        <taxon>Hyphomicrobiales</taxon>
        <taxon>Rhizobiaceae</taxon>
        <taxon>Rhizobium/Agrobacterium group</taxon>
        <taxon>Rhizobium</taxon>
    </lineage>
</organism>
<dbReference type="EMBL" id="SJLU01000018">
    <property type="protein sequence ID" value="TBX87846.1"/>
    <property type="molecule type" value="Genomic_DNA"/>
</dbReference>
<proteinExistence type="predicted"/>
<dbReference type="Proteomes" id="UP000291866">
    <property type="component" value="Unassembled WGS sequence"/>
</dbReference>
<dbReference type="AlphaFoldDB" id="A0A8G2IUR2"/>
<comment type="caution">
    <text evidence="1">The sequence shown here is derived from an EMBL/GenBank/DDBJ whole genome shotgun (WGS) entry which is preliminary data.</text>
</comment>
<evidence type="ECO:0000313" key="2">
    <source>
        <dbReference type="Proteomes" id="UP000291866"/>
    </source>
</evidence>
<accession>A0A8G2IUR2</accession>
<reference evidence="1 2" key="1">
    <citation type="submission" date="2019-02" db="EMBL/GenBank/DDBJ databases">
        <title>The competitiveness to form nodules shapes the capacities of Rhizobium leguminosarum sv viciae communities to promote symbiosis with specific hosts.</title>
        <authorList>
            <person name="Boivin S."/>
            <person name="Lepetit M."/>
        </authorList>
    </citation>
    <scope>NUCLEOTIDE SEQUENCE [LARGE SCALE GENOMIC DNA]</scope>
    <source>
        <strain evidence="1 2">SPF4F3</strain>
    </source>
</reference>
<gene>
    <name evidence="1" type="ORF">E0H31_28460</name>
</gene>
<name>A0A8G2IUR2_RHILV</name>